<comment type="caution">
    <text evidence="1">The sequence shown here is derived from an EMBL/GenBank/DDBJ whole genome shotgun (WGS) entry which is preliminary data.</text>
</comment>
<protein>
    <submittedName>
        <fullName evidence="1">Uncharacterized protein</fullName>
    </submittedName>
</protein>
<accession>A0ACC0DC53</accession>
<dbReference type="EMBL" id="MU394291">
    <property type="protein sequence ID" value="KAI6090334.1"/>
    <property type="molecule type" value="Genomic_DNA"/>
</dbReference>
<evidence type="ECO:0000313" key="1">
    <source>
        <dbReference type="EMBL" id="KAI6090334.1"/>
    </source>
</evidence>
<dbReference type="Proteomes" id="UP001497680">
    <property type="component" value="Unassembled WGS sequence"/>
</dbReference>
<name>A0ACC0DC53_9PEZI</name>
<gene>
    <name evidence="1" type="ORF">F4821DRAFT_256048</name>
</gene>
<sequence>MAEATSSAVGANPMDAYTTFLLGQLFNYPNNNALEKVQEAINPHTTTEGKIKGILSFREEKTGRADLLPTYEAVIFCDEKRLFPVESNDAWLFDDVLKDSQEATTKENCQKDIFMYTYTFKRHADSIQICPWFLQYIKGKKFQTVRGVTQWRAFLAVVGVDKLITKVKYRPIDLLSLWDKVMLHEMMHTTAGYEKKDIDEFGGYGWKNCKALSTDPECIDNADSFAILGSALYWKTQGREIDGNGKFTTPPSTKKRWNWLGSGAGQGQDTIKVDAVKQFV</sequence>
<keyword evidence="2" id="KW-1185">Reference proteome</keyword>
<organism evidence="1 2">
    <name type="scientific">Hypoxylon rubiginosum</name>
    <dbReference type="NCBI Taxonomy" id="110542"/>
    <lineage>
        <taxon>Eukaryota</taxon>
        <taxon>Fungi</taxon>
        <taxon>Dikarya</taxon>
        <taxon>Ascomycota</taxon>
        <taxon>Pezizomycotina</taxon>
        <taxon>Sordariomycetes</taxon>
        <taxon>Xylariomycetidae</taxon>
        <taxon>Xylariales</taxon>
        <taxon>Hypoxylaceae</taxon>
        <taxon>Hypoxylon</taxon>
    </lineage>
</organism>
<evidence type="ECO:0000313" key="2">
    <source>
        <dbReference type="Proteomes" id="UP001497680"/>
    </source>
</evidence>
<reference evidence="1 2" key="1">
    <citation type="journal article" date="2022" name="New Phytol.">
        <title>Ecological generalism drives hyperdiversity of secondary metabolite gene clusters in xylarialean endophytes.</title>
        <authorList>
            <person name="Franco M.E.E."/>
            <person name="Wisecaver J.H."/>
            <person name="Arnold A.E."/>
            <person name="Ju Y.M."/>
            <person name="Slot J.C."/>
            <person name="Ahrendt S."/>
            <person name="Moore L.P."/>
            <person name="Eastman K.E."/>
            <person name="Scott K."/>
            <person name="Konkel Z."/>
            <person name="Mondo S.J."/>
            <person name="Kuo A."/>
            <person name="Hayes R.D."/>
            <person name="Haridas S."/>
            <person name="Andreopoulos B."/>
            <person name="Riley R."/>
            <person name="LaButti K."/>
            <person name="Pangilinan J."/>
            <person name="Lipzen A."/>
            <person name="Amirebrahimi M."/>
            <person name="Yan J."/>
            <person name="Adam C."/>
            <person name="Keymanesh K."/>
            <person name="Ng V."/>
            <person name="Louie K."/>
            <person name="Northen T."/>
            <person name="Drula E."/>
            <person name="Henrissat B."/>
            <person name="Hsieh H.M."/>
            <person name="Youens-Clark K."/>
            <person name="Lutzoni F."/>
            <person name="Miadlikowska J."/>
            <person name="Eastwood D.C."/>
            <person name="Hamelin R.C."/>
            <person name="Grigoriev I.V."/>
            <person name="U'Ren J.M."/>
        </authorList>
    </citation>
    <scope>NUCLEOTIDE SEQUENCE [LARGE SCALE GENOMIC DNA]</scope>
    <source>
        <strain evidence="1 2">ER1909</strain>
    </source>
</reference>
<proteinExistence type="predicted"/>